<feature type="domain" description="TonB C-terminal" evidence="10">
    <location>
        <begin position="50"/>
        <end position="140"/>
    </location>
</feature>
<keyword evidence="12" id="KW-1185">Reference proteome</keyword>
<dbReference type="EMBL" id="JBHSMU010000014">
    <property type="protein sequence ID" value="MFC5460853.1"/>
    <property type="molecule type" value="Genomic_DNA"/>
</dbReference>
<gene>
    <name evidence="11" type="ORF">ACFPN5_13665</name>
</gene>
<keyword evidence="9" id="KW-0472">Membrane</keyword>
<keyword evidence="5" id="KW-0997">Cell inner membrane</keyword>
<proteinExistence type="inferred from homology"/>
<protein>
    <submittedName>
        <fullName evidence="11">Energy transducer TonB</fullName>
    </submittedName>
</protein>
<name>A0ABW0L783_9BURK</name>
<accession>A0ABW0L783</accession>
<keyword evidence="3" id="KW-0813">Transport</keyword>
<comment type="caution">
    <text evidence="11">The sequence shown here is derived from an EMBL/GenBank/DDBJ whole genome shotgun (WGS) entry which is preliminary data.</text>
</comment>
<evidence type="ECO:0000256" key="2">
    <source>
        <dbReference type="ARBA" id="ARBA00006555"/>
    </source>
</evidence>
<dbReference type="InterPro" id="IPR037682">
    <property type="entry name" value="TonB_C"/>
</dbReference>
<dbReference type="Proteomes" id="UP001596050">
    <property type="component" value="Unassembled WGS sequence"/>
</dbReference>
<dbReference type="NCBIfam" id="TIGR01352">
    <property type="entry name" value="tonB_Cterm"/>
    <property type="match status" value="1"/>
</dbReference>
<sequence length="140" mass="14814">MSRINRLVRPEMQAPNWKAACPVLAMAAACLAGCAATTPTDGALESGAVNSTPIAQFNTCLKPKYPLESLLSGRQGTSTLRYLIDTDGTVAEATIGASSGDRRLDVAARDAIAKCRFTPAMAGGKPVRAWVTITYIWELV</sequence>
<evidence type="ECO:0000256" key="1">
    <source>
        <dbReference type="ARBA" id="ARBA00004383"/>
    </source>
</evidence>
<evidence type="ECO:0000256" key="8">
    <source>
        <dbReference type="ARBA" id="ARBA00022989"/>
    </source>
</evidence>
<dbReference type="PROSITE" id="PS52015">
    <property type="entry name" value="TONB_CTD"/>
    <property type="match status" value="1"/>
</dbReference>
<dbReference type="InterPro" id="IPR006260">
    <property type="entry name" value="TonB/TolA_C"/>
</dbReference>
<evidence type="ECO:0000313" key="11">
    <source>
        <dbReference type="EMBL" id="MFC5460853.1"/>
    </source>
</evidence>
<dbReference type="RefSeq" id="WP_379784123.1">
    <property type="nucleotide sequence ID" value="NZ_JBHSMU010000014.1"/>
</dbReference>
<comment type="similarity">
    <text evidence="2">Belongs to the TonB family.</text>
</comment>
<reference evidence="12" key="1">
    <citation type="journal article" date="2019" name="Int. J. Syst. Evol. Microbiol.">
        <title>The Global Catalogue of Microorganisms (GCM) 10K type strain sequencing project: providing services to taxonomists for standard genome sequencing and annotation.</title>
        <authorList>
            <consortium name="The Broad Institute Genomics Platform"/>
            <consortium name="The Broad Institute Genome Sequencing Center for Infectious Disease"/>
            <person name="Wu L."/>
            <person name="Ma J."/>
        </authorList>
    </citation>
    <scope>NUCLEOTIDE SEQUENCE [LARGE SCALE GENOMIC DNA]</scope>
    <source>
        <strain evidence="12">KACC 12649</strain>
    </source>
</reference>
<dbReference type="InterPro" id="IPR051045">
    <property type="entry name" value="TonB-dependent_transducer"/>
</dbReference>
<keyword evidence="8" id="KW-1133">Transmembrane helix</keyword>
<evidence type="ECO:0000313" key="12">
    <source>
        <dbReference type="Proteomes" id="UP001596050"/>
    </source>
</evidence>
<dbReference type="PROSITE" id="PS51257">
    <property type="entry name" value="PROKAR_LIPOPROTEIN"/>
    <property type="match status" value="1"/>
</dbReference>
<evidence type="ECO:0000256" key="7">
    <source>
        <dbReference type="ARBA" id="ARBA00022927"/>
    </source>
</evidence>
<keyword evidence="4" id="KW-1003">Cell membrane</keyword>
<evidence type="ECO:0000256" key="3">
    <source>
        <dbReference type="ARBA" id="ARBA00022448"/>
    </source>
</evidence>
<dbReference type="PANTHER" id="PTHR33446">
    <property type="entry name" value="PROTEIN TONB-RELATED"/>
    <property type="match status" value="1"/>
</dbReference>
<dbReference type="Gene3D" id="3.30.1150.10">
    <property type="match status" value="1"/>
</dbReference>
<organism evidence="11 12">
    <name type="scientific">Massilia niabensis</name>
    <dbReference type="NCBI Taxonomy" id="544910"/>
    <lineage>
        <taxon>Bacteria</taxon>
        <taxon>Pseudomonadati</taxon>
        <taxon>Pseudomonadota</taxon>
        <taxon>Betaproteobacteria</taxon>
        <taxon>Burkholderiales</taxon>
        <taxon>Oxalobacteraceae</taxon>
        <taxon>Telluria group</taxon>
        <taxon>Massilia</taxon>
    </lineage>
</organism>
<keyword evidence="6" id="KW-0812">Transmembrane</keyword>
<comment type="subcellular location">
    <subcellularLocation>
        <location evidence="1">Cell inner membrane</location>
        <topology evidence="1">Single-pass membrane protein</topology>
        <orientation evidence="1">Periplasmic side</orientation>
    </subcellularLocation>
</comment>
<evidence type="ECO:0000256" key="9">
    <source>
        <dbReference type="ARBA" id="ARBA00023136"/>
    </source>
</evidence>
<evidence type="ECO:0000256" key="4">
    <source>
        <dbReference type="ARBA" id="ARBA00022475"/>
    </source>
</evidence>
<dbReference type="Pfam" id="PF03544">
    <property type="entry name" value="TonB_C"/>
    <property type="match status" value="1"/>
</dbReference>
<evidence type="ECO:0000256" key="6">
    <source>
        <dbReference type="ARBA" id="ARBA00022692"/>
    </source>
</evidence>
<evidence type="ECO:0000259" key="10">
    <source>
        <dbReference type="PROSITE" id="PS52015"/>
    </source>
</evidence>
<dbReference type="PANTHER" id="PTHR33446:SF2">
    <property type="entry name" value="PROTEIN TONB"/>
    <property type="match status" value="1"/>
</dbReference>
<dbReference type="SUPFAM" id="SSF74653">
    <property type="entry name" value="TolA/TonB C-terminal domain"/>
    <property type="match status" value="1"/>
</dbReference>
<keyword evidence="7" id="KW-0653">Protein transport</keyword>
<evidence type="ECO:0000256" key="5">
    <source>
        <dbReference type="ARBA" id="ARBA00022519"/>
    </source>
</evidence>